<evidence type="ECO:0000256" key="1">
    <source>
        <dbReference type="SAM" id="SignalP"/>
    </source>
</evidence>
<reference evidence="2" key="1">
    <citation type="submission" date="2021-03" db="EMBL/GenBank/DDBJ databases">
        <authorList>
            <person name="Tagirdzhanova G."/>
        </authorList>
    </citation>
    <scope>NUCLEOTIDE SEQUENCE</scope>
</reference>
<evidence type="ECO:0000313" key="2">
    <source>
        <dbReference type="EMBL" id="CAF9913610.1"/>
    </source>
</evidence>
<protein>
    <submittedName>
        <fullName evidence="2">Uncharacterized protein</fullName>
    </submittedName>
</protein>
<organism evidence="2 3">
    <name type="scientific">Gomphillus americanus</name>
    <dbReference type="NCBI Taxonomy" id="1940652"/>
    <lineage>
        <taxon>Eukaryota</taxon>
        <taxon>Fungi</taxon>
        <taxon>Dikarya</taxon>
        <taxon>Ascomycota</taxon>
        <taxon>Pezizomycotina</taxon>
        <taxon>Lecanoromycetes</taxon>
        <taxon>OSLEUM clade</taxon>
        <taxon>Ostropomycetidae</taxon>
        <taxon>Ostropales</taxon>
        <taxon>Graphidaceae</taxon>
        <taxon>Gomphilloideae</taxon>
        <taxon>Gomphillus</taxon>
    </lineage>
</organism>
<dbReference type="AlphaFoldDB" id="A0A8H3IF59"/>
<feature type="chain" id="PRO_5034455709" evidence="1">
    <location>
        <begin position="20"/>
        <end position="130"/>
    </location>
</feature>
<feature type="signal peptide" evidence="1">
    <location>
        <begin position="1"/>
        <end position="19"/>
    </location>
</feature>
<keyword evidence="1" id="KW-0732">Signal</keyword>
<keyword evidence="3" id="KW-1185">Reference proteome</keyword>
<dbReference type="Proteomes" id="UP000664169">
    <property type="component" value="Unassembled WGS sequence"/>
</dbReference>
<dbReference type="EMBL" id="CAJPDQ010000008">
    <property type="protein sequence ID" value="CAF9913610.1"/>
    <property type="molecule type" value="Genomic_DNA"/>
</dbReference>
<name>A0A8H3IF59_9LECA</name>
<sequence length="130" mass="13624">MVVFTQIVSFLAGTVLVSGNPLVPRQSAPLAFTCANVTTPTGIVTQLPTKALCMRTPFDATIPDGSNYRNLAPATTVNADGTNVNTSRSYYGTICKDAEGVTEAATGLLSGIHNTPLKDRLMTECTNTGN</sequence>
<proteinExistence type="predicted"/>
<evidence type="ECO:0000313" key="3">
    <source>
        <dbReference type="Proteomes" id="UP000664169"/>
    </source>
</evidence>
<accession>A0A8H3IF59</accession>
<gene>
    <name evidence="2" type="ORF">GOMPHAMPRED_007977</name>
</gene>
<comment type="caution">
    <text evidence="2">The sequence shown here is derived from an EMBL/GenBank/DDBJ whole genome shotgun (WGS) entry which is preliminary data.</text>
</comment>